<dbReference type="Gene3D" id="3.30.870.10">
    <property type="entry name" value="Endonuclease Chain A"/>
    <property type="match status" value="1"/>
</dbReference>
<dbReference type="EMBL" id="JRKN01000032">
    <property type="protein sequence ID" value="KGJ02746.1"/>
    <property type="molecule type" value="Genomic_DNA"/>
</dbReference>
<evidence type="ECO:0000313" key="4">
    <source>
        <dbReference type="Proteomes" id="UP000182312"/>
    </source>
</evidence>
<reference evidence="1 3" key="1">
    <citation type="submission" date="2014-09" db="EMBL/GenBank/DDBJ databases">
        <authorList>
            <person name="McGinnis J.M."/>
            <person name="Wolfgang W.J."/>
        </authorList>
    </citation>
    <scope>NUCLEOTIDE SEQUENCE [LARGE SCALE GENOMIC DNA]</scope>
    <source>
        <strain evidence="1 3">JCM 14014</strain>
    </source>
</reference>
<dbReference type="EMBL" id="FOJO01000028">
    <property type="protein sequence ID" value="SFA60357.1"/>
    <property type="molecule type" value="Genomic_DNA"/>
</dbReference>
<name>A0A099EXM7_9RHOB</name>
<dbReference type="OrthoDB" id="8444832at2"/>
<dbReference type="RefSeq" id="WP_036743307.1">
    <property type="nucleotide sequence ID" value="NZ_FOJO01000028.1"/>
</dbReference>
<protein>
    <submittedName>
        <fullName evidence="2">HKD family nuclease</fullName>
    </submittedName>
</protein>
<keyword evidence="3" id="KW-1185">Reference proteome</keyword>
<evidence type="ECO:0000313" key="1">
    <source>
        <dbReference type="EMBL" id="KGJ02746.1"/>
    </source>
</evidence>
<gene>
    <name evidence="1" type="ORF">IT41_16605</name>
    <name evidence="2" type="ORF">SAMN04487972_12812</name>
</gene>
<dbReference type="AlphaFoldDB" id="A0A099EXM7"/>
<dbReference type="Proteomes" id="UP000029846">
    <property type="component" value="Unassembled WGS sequence"/>
</dbReference>
<organism evidence="1 3">
    <name type="scientific">Paracoccus halophilus</name>
    <dbReference type="NCBI Taxonomy" id="376733"/>
    <lineage>
        <taxon>Bacteria</taxon>
        <taxon>Pseudomonadati</taxon>
        <taxon>Pseudomonadota</taxon>
        <taxon>Alphaproteobacteria</taxon>
        <taxon>Rhodobacterales</taxon>
        <taxon>Paracoccaceae</taxon>
        <taxon>Paracoccus</taxon>
    </lineage>
</organism>
<sequence length="364" mass="39609">MSEVGFIAQPAGQTTLDAIEAIAKGSDLTKLDIAAAYVTSSGTYDLLKRIDATLGADWASVEKRWITSFDYCRTQPIALESLLSLPASSVRVYDASFCLANCGMPKVPFHPKAFLFRGKEMDFALAGSGNLSRSGLSKGVEVGLTLAVNRKNPVEPTSAASIKGLRSWYKKVWDDATPLDAALLKRYVKLFESVPNLSHPATTEDDLASGETSTGALTNKDLQKLRVCSHFWIEAGNITKNRGPNLPGNQLMMKRLSRVFFGYDPIAVPENTTIGSVDTSYSGGPVASYTLSYSDNKMDKLNLPMPGTVGPGAYDNKFLLFQEVAPHLFRLTIGTKSQKATWVRNSKAIDGHFKMSSGREWGVF</sequence>
<evidence type="ECO:0000313" key="2">
    <source>
        <dbReference type="EMBL" id="SFA60357.1"/>
    </source>
</evidence>
<dbReference type="Proteomes" id="UP000182312">
    <property type="component" value="Unassembled WGS sequence"/>
</dbReference>
<reference evidence="2 4" key="3">
    <citation type="submission" date="2016-10" db="EMBL/GenBank/DDBJ databases">
        <authorList>
            <person name="de Groot N.N."/>
        </authorList>
    </citation>
    <scope>NUCLEOTIDE SEQUENCE [LARGE SCALE GENOMIC DNA]</scope>
    <source>
        <strain evidence="2 4">CGMCC 1.6117</strain>
    </source>
</reference>
<evidence type="ECO:0000313" key="3">
    <source>
        <dbReference type="Proteomes" id="UP000029846"/>
    </source>
</evidence>
<accession>A0A099EXM7</accession>
<reference evidence="1 3" key="2">
    <citation type="submission" date="2014-10" db="EMBL/GenBank/DDBJ databases">
        <title>Paracoccus sanguinis sp. nov., isolated from clinical specimens of New York State patients.</title>
        <authorList>
            <person name="Mingle L.A."/>
            <person name="Cole J.A."/>
            <person name="Lapierre P."/>
            <person name="Musser K.A."/>
        </authorList>
    </citation>
    <scope>NUCLEOTIDE SEQUENCE [LARGE SCALE GENOMIC DNA]</scope>
    <source>
        <strain evidence="1 3">JCM 14014</strain>
    </source>
</reference>
<proteinExistence type="predicted"/>
<dbReference type="STRING" id="376733.SAMN04487972_12812"/>